<evidence type="ECO:0000256" key="14">
    <source>
        <dbReference type="PIRNR" id="PIRNR004638"/>
    </source>
</evidence>
<gene>
    <name evidence="16" type="ORF">IC608_09210</name>
</gene>
<dbReference type="PANTHER" id="PTHR40255:SF1">
    <property type="entry name" value="PROTOPORPHYRINOGEN IX OXIDASE"/>
    <property type="match status" value="1"/>
</dbReference>
<comment type="similarity">
    <text evidence="3 14">Belongs to the HemJ family.</text>
</comment>
<evidence type="ECO:0000256" key="10">
    <source>
        <dbReference type="ARBA" id="ARBA00023002"/>
    </source>
</evidence>
<feature type="transmembrane region" description="Helical" evidence="15">
    <location>
        <begin position="49"/>
        <end position="71"/>
    </location>
</feature>
<accession>A0A927FUL1</accession>
<evidence type="ECO:0000256" key="2">
    <source>
        <dbReference type="ARBA" id="ARBA00005073"/>
    </source>
</evidence>
<dbReference type="InterPro" id="IPR005265">
    <property type="entry name" value="HemJ-like"/>
</dbReference>
<dbReference type="GO" id="GO:0070818">
    <property type="term" value="F:protoporphyrinogen oxidase activity"/>
    <property type="evidence" value="ECO:0007669"/>
    <property type="project" value="UniProtKB-UniRule"/>
</dbReference>
<evidence type="ECO:0000256" key="9">
    <source>
        <dbReference type="ARBA" id="ARBA00022989"/>
    </source>
</evidence>
<keyword evidence="6 14" id="KW-0349">Heme</keyword>
<dbReference type="Pfam" id="PF03653">
    <property type="entry name" value="UPF0093"/>
    <property type="match status" value="1"/>
</dbReference>
<keyword evidence="12 14" id="KW-0472">Membrane</keyword>
<comment type="catalytic activity">
    <reaction evidence="13 14">
        <text>protoporphyrinogen IX + 3 A = protoporphyrin IX + 3 AH2</text>
        <dbReference type="Rhea" id="RHEA:62000"/>
        <dbReference type="ChEBI" id="CHEBI:13193"/>
        <dbReference type="ChEBI" id="CHEBI:17499"/>
        <dbReference type="ChEBI" id="CHEBI:57306"/>
        <dbReference type="ChEBI" id="CHEBI:57307"/>
    </reaction>
</comment>
<dbReference type="EC" id="1.3.99.-" evidence="14"/>
<evidence type="ECO:0000256" key="4">
    <source>
        <dbReference type="ARBA" id="ARBA00017504"/>
    </source>
</evidence>
<proteinExistence type="inferred from homology"/>
<sequence length="166" mass="17983">MMLIWLKFVHVGAVALWSAGLIALPFLFAQRGQLAGHPLFRIHAFTRSLYVAVTSPAAFVAIGSGTALILAQETYGNWFAAKLAMVAAMTGIHIFAGLMILRLFEPGGTYPGWRLHVMVPLTLLVVGTILLLVLGKPRLDVPSELMGMFRPGALGDFARPVIDGWK</sequence>
<keyword evidence="7 15" id="KW-0812">Transmembrane</keyword>
<keyword evidence="5 14" id="KW-1003">Cell membrane</keyword>
<dbReference type="EMBL" id="JACYFU010000002">
    <property type="protein sequence ID" value="MBD8065652.1"/>
    <property type="molecule type" value="Genomic_DNA"/>
</dbReference>
<dbReference type="RefSeq" id="WP_191774730.1">
    <property type="nucleotide sequence ID" value="NZ_JACYFU010000002.1"/>
</dbReference>
<dbReference type="GO" id="GO:0005886">
    <property type="term" value="C:plasma membrane"/>
    <property type="evidence" value="ECO:0007669"/>
    <property type="project" value="UniProtKB-SubCell"/>
</dbReference>
<name>A0A927FUL1_9HYPH</name>
<comment type="cofactor">
    <cofactor evidence="14">
        <name>heme b</name>
        <dbReference type="ChEBI" id="CHEBI:60344"/>
    </cofactor>
    <text evidence="14">Binds 1 heme b (iron(II)-protoporphyrin IX) group per subunit.</text>
</comment>
<reference evidence="16" key="1">
    <citation type="submission" date="2020-09" db="EMBL/GenBank/DDBJ databases">
        <title>Genome seq and assembly of Devosia sp.</title>
        <authorList>
            <person name="Chhetri G."/>
        </authorList>
    </citation>
    <scope>NUCLEOTIDE SEQUENCE</scope>
    <source>
        <strain evidence="16">PTR5</strain>
    </source>
</reference>
<keyword evidence="10" id="KW-0560">Oxidoreductase</keyword>
<feature type="transmembrane region" description="Helical" evidence="15">
    <location>
        <begin position="83"/>
        <end position="101"/>
    </location>
</feature>
<comment type="function">
    <text evidence="14">Catalyzes the oxidation of protoporphyrinogen IX to protoporphyrin IX.</text>
</comment>
<feature type="transmembrane region" description="Helical" evidence="15">
    <location>
        <begin position="113"/>
        <end position="134"/>
    </location>
</feature>
<evidence type="ECO:0000256" key="15">
    <source>
        <dbReference type="SAM" id="Phobius"/>
    </source>
</evidence>
<evidence type="ECO:0000313" key="17">
    <source>
        <dbReference type="Proteomes" id="UP000654108"/>
    </source>
</evidence>
<keyword evidence="8 14" id="KW-0479">Metal-binding</keyword>
<comment type="caution">
    <text evidence="16">The sequence shown here is derived from an EMBL/GenBank/DDBJ whole genome shotgun (WGS) entry which is preliminary data.</text>
</comment>
<evidence type="ECO:0000313" key="16">
    <source>
        <dbReference type="EMBL" id="MBD8065652.1"/>
    </source>
</evidence>
<dbReference type="AlphaFoldDB" id="A0A927FUL1"/>
<keyword evidence="11 14" id="KW-0408">Iron</keyword>
<dbReference type="PIRSF" id="PIRSF004638">
    <property type="entry name" value="UCP004638"/>
    <property type="match status" value="1"/>
</dbReference>
<dbReference type="GO" id="GO:0046872">
    <property type="term" value="F:metal ion binding"/>
    <property type="evidence" value="ECO:0007669"/>
    <property type="project" value="UniProtKB-UniRule"/>
</dbReference>
<comment type="subcellular location">
    <subcellularLocation>
        <location evidence="1">Cell membrane</location>
        <topology evidence="1">Multi-pass membrane protein</topology>
    </subcellularLocation>
</comment>
<evidence type="ECO:0000256" key="5">
    <source>
        <dbReference type="ARBA" id="ARBA00022475"/>
    </source>
</evidence>
<protein>
    <recommendedName>
        <fullName evidence="4 14">Protoporphyrinogen IX oxidase</fullName>
        <ecNumber evidence="14">1.3.99.-</ecNumber>
    </recommendedName>
</protein>
<evidence type="ECO:0000256" key="12">
    <source>
        <dbReference type="ARBA" id="ARBA00023136"/>
    </source>
</evidence>
<evidence type="ECO:0000256" key="13">
    <source>
        <dbReference type="ARBA" id="ARBA00048390"/>
    </source>
</evidence>
<evidence type="ECO:0000256" key="11">
    <source>
        <dbReference type="ARBA" id="ARBA00023004"/>
    </source>
</evidence>
<organism evidence="16 17">
    <name type="scientific">Devosia oryzisoli</name>
    <dbReference type="NCBI Taxonomy" id="2774138"/>
    <lineage>
        <taxon>Bacteria</taxon>
        <taxon>Pseudomonadati</taxon>
        <taxon>Pseudomonadota</taxon>
        <taxon>Alphaproteobacteria</taxon>
        <taxon>Hyphomicrobiales</taxon>
        <taxon>Devosiaceae</taxon>
        <taxon>Devosia</taxon>
    </lineage>
</organism>
<evidence type="ECO:0000256" key="6">
    <source>
        <dbReference type="ARBA" id="ARBA00022617"/>
    </source>
</evidence>
<evidence type="ECO:0000256" key="8">
    <source>
        <dbReference type="ARBA" id="ARBA00022723"/>
    </source>
</evidence>
<evidence type="ECO:0000256" key="1">
    <source>
        <dbReference type="ARBA" id="ARBA00004651"/>
    </source>
</evidence>
<keyword evidence="17" id="KW-1185">Reference proteome</keyword>
<dbReference type="GO" id="GO:0006782">
    <property type="term" value="P:protoporphyrinogen IX biosynthetic process"/>
    <property type="evidence" value="ECO:0007669"/>
    <property type="project" value="UniProtKB-UniRule"/>
</dbReference>
<evidence type="ECO:0000256" key="3">
    <source>
        <dbReference type="ARBA" id="ARBA00006501"/>
    </source>
</evidence>
<keyword evidence="9 15" id="KW-1133">Transmembrane helix</keyword>
<comment type="pathway">
    <text evidence="2 14">Porphyrin-containing compound metabolism; protoporphyrin-IX biosynthesis; protoporphyrin-IX from protoporphyrinogen-IX: step 1/1.</text>
</comment>
<dbReference type="Proteomes" id="UP000654108">
    <property type="component" value="Unassembled WGS sequence"/>
</dbReference>
<evidence type="ECO:0000256" key="7">
    <source>
        <dbReference type="ARBA" id="ARBA00022692"/>
    </source>
</evidence>
<dbReference type="PANTHER" id="PTHR40255">
    <property type="entry name" value="UPF0093 MEMBRANE PROTEIN SLR1790"/>
    <property type="match status" value="1"/>
</dbReference>